<evidence type="ECO:0000313" key="5">
    <source>
        <dbReference type="Proteomes" id="UP000466785"/>
    </source>
</evidence>
<name>A0A6N4V5R1_9MYCO</name>
<reference evidence="4 5" key="1">
    <citation type="journal article" date="2019" name="Emerg. Microbes Infect.">
        <title>Comprehensive subspecies identification of 175 nontuberculous mycobacteria species based on 7547 genomic profiles.</title>
        <authorList>
            <person name="Matsumoto Y."/>
            <person name="Kinjo T."/>
            <person name="Motooka D."/>
            <person name="Nabeya D."/>
            <person name="Jung N."/>
            <person name="Uechi K."/>
            <person name="Horii T."/>
            <person name="Iida T."/>
            <person name="Fujita J."/>
            <person name="Nakamura S."/>
        </authorList>
    </citation>
    <scope>NUCLEOTIDE SEQUENCE [LARGE SCALE GENOMIC DNA]</scope>
    <source>
        <strain evidence="4 5">JCM 12603</strain>
    </source>
</reference>
<keyword evidence="1" id="KW-0500">Molybdenum</keyword>
<evidence type="ECO:0000313" key="4">
    <source>
        <dbReference type="EMBL" id="BBX49921.1"/>
    </source>
</evidence>
<sequence>MTLLQPSSIGSPVARRDGHLKVTGTAPYAFEQPAEAAVYLHPVQATIARGRVTAMDNTAAQELSGVVDVLTVFDAPELSDTSDGELTILQDTEVHYRGQLIGGVVAETAEIAREAAALVTVRYDEDRHDVELTADHPGLYTPESVNPSYPTDTADGDVDAALASAEFRVDATYTTPIEHNNPMEPHACIARWETGDDGPRVTLYDSTQGTHAARSALAPVFGLEPEQLRVIAPHVGGGFGSKGAPHSHNVLALMAAQRADGHPVKLALTRQQMFSLVGYRTQTIQRLRLGADADGRLSAIAHDVVEQTSAVKEYAEQTAVTTRKMYAAPNRQTSHRLAALDVPVPYWMRAPGECPGTYAAEVAMDELAVACGLDPIELRVRNEPDVDPESGKPWSSRRLIDCLRLGAQRFGWADRDPRPGKRVVGQWLTGTGVSSATYPGMAMPGNSARITYSAEGVYTVAIGAADIGTGTWTTLSQISADALGCELAAIELQIGDSALPPASVAGGSSGITSWGSAIVAAARQFRTDHGDPPAIGASTVAQAPENPDAEKFTVQSFGAHFVEAHVNRDTGEIRVPRMLGVFSVGRAINARTLRSQLIGGMTMGLSMALHEGSVRDPRFGHVVTQDFAEYHISAHADVADVDAIWLDDVEEHFNPMGSRGAGEIGIVGAAAAVVNAVYHATGVRVRDLPVTLDKVFPGLP</sequence>
<feature type="domain" description="Aldehyde oxidase/xanthine dehydrogenase a/b hammerhead" evidence="3">
    <location>
        <begin position="23"/>
        <end position="127"/>
    </location>
</feature>
<dbReference type="Pfam" id="PF02738">
    <property type="entry name" value="MoCoBD_1"/>
    <property type="match status" value="1"/>
</dbReference>
<dbReference type="Pfam" id="PF20256">
    <property type="entry name" value="MoCoBD_2"/>
    <property type="match status" value="2"/>
</dbReference>
<dbReference type="SMART" id="SM01008">
    <property type="entry name" value="Ald_Xan_dh_C"/>
    <property type="match status" value="1"/>
</dbReference>
<dbReference type="GO" id="GO:0016491">
    <property type="term" value="F:oxidoreductase activity"/>
    <property type="evidence" value="ECO:0007669"/>
    <property type="project" value="UniProtKB-KW"/>
</dbReference>
<dbReference type="KEGG" id="mpof:MPOR_09470"/>
<gene>
    <name evidence="4" type="ORF">MPOR_09470</name>
</gene>
<dbReference type="InterPro" id="IPR008274">
    <property type="entry name" value="AldOxase/xan_DH_MoCoBD1"/>
</dbReference>
<evidence type="ECO:0000256" key="1">
    <source>
        <dbReference type="ARBA" id="ARBA00022505"/>
    </source>
</evidence>
<evidence type="ECO:0000256" key="2">
    <source>
        <dbReference type="ARBA" id="ARBA00023002"/>
    </source>
</evidence>
<dbReference type="Gene3D" id="3.90.1170.50">
    <property type="entry name" value="Aldehyde oxidase/xanthine dehydrogenase, a/b hammerhead"/>
    <property type="match status" value="1"/>
</dbReference>
<dbReference type="EMBL" id="AP022570">
    <property type="protein sequence ID" value="BBX49921.1"/>
    <property type="molecule type" value="Genomic_DNA"/>
</dbReference>
<evidence type="ECO:0000259" key="3">
    <source>
        <dbReference type="SMART" id="SM01008"/>
    </source>
</evidence>
<dbReference type="GO" id="GO:0005506">
    <property type="term" value="F:iron ion binding"/>
    <property type="evidence" value="ECO:0007669"/>
    <property type="project" value="InterPro"/>
</dbReference>
<protein>
    <submittedName>
        <fullName evidence="4">Xanthine dehydrogenase</fullName>
    </submittedName>
</protein>
<dbReference type="SUPFAM" id="SSF54665">
    <property type="entry name" value="CO dehydrogenase molybdoprotein N-domain-like"/>
    <property type="match status" value="1"/>
</dbReference>
<keyword evidence="5" id="KW-1185">Reference proteome</keyword>
<dbReference type="InterPro" id="IPR016208">
    <property type="entry name" value="Ald_Oxase/xanthine_DH-like"/>
</dbReference>
<dbReference type="Pfam" id="PF01315">
    <property type="entry name" value="Ald_Xan_dh_C"/>
    <property type="match status" value="1"/>
</dbReference>
<accession>A0A6N4V5R1</accession>
<dbReference type="InterPro" id="IPR000674">
    <property type="entry name" value="Ald_Oxase/Xan_DH_a/b"/>
</dbReference>
<organism evidence="4 5">
    <name type="scientific">Mycolicibacterium poriferae</name>
    <dbReference type="NCBI Taxonomy" id="39694"/>
    <lineage>
        <taxon>Bacteria</taxon>
        <taxon>Bacillati</taxon>
        <taxon>Actinomycetota</taxon>
        <taxon>Actinomycetes</taxon>
        <taxon>Mycobacteriales</taxon>
        <taxon>Mycobacteriaceae</taxon>
        <taxon>Mycolicibacterium</taxon>
    </lineage>
</organism>
<dbReference type="InterPro" id="IPR046867">
    <property type="entry name" value="AldOxase/xan_DH_MoCoBD2"/>
</dbReference>
<dbReference type="PANTHER" id="PTHR11908:SF132">
    <property type="entry name" value="ALDEHYDE OXIDASE 1-RELATED"/>
    <property type="match status" value="1"/>
</dbReference>
<dbReference type="InterPro" id="IPR036856">
    <property type="entry name" value="Ald_Oxase/Xan_DH_a/b_sf"/>
</dbReference>
<proteinExistence type="predicted"/>
<dbReference type="Gene3D" id="3.30.365.10">
    <property type="entry name" value="Aldehyde oxidase/xanthine dehydrogenase, molybdopterin binding domain"/>
    <property type="match status" value="4"/>
</dbReference>
<dbReference type="RefSeq" id="WP_163672755.1">
    <property type="nucleotide sequence ID" value="NZ_AP022570.1"/>
</dbReference>
<dbReference type="AlphaFoldDB" id="A0A6N4V5R1"/>
<keyword evidence="2" id="KW-0560">Oxidoreductase</keyword>
<dbReference type="PANTHER" id="PTHR11908">
    <property type="entry name" value="XANTHINE DEHYDROGENASE"/>
    <property type="match status" value="1"/>
</dbReference>
<dbReference type="SUPFAM" id="SSF56003">
    <property type="entry name" value="Molybdenum cofactor-binding domain"/>
    <property type="match status" value="1"/>
</dbReference>
<dbReference type="Proteomes" id="UP000466785">
    <property type="component" value="Chromosome"/>
</dbReference>
<dbReference type="InterPro" id="IPR037165">
    <property type="entry name" value="AldOxase/xan_DH_Mopterin-bd_sf"/>
</dbReference>